<keyword evidence="1" id="KW-1133">Transmembrane helix</keyword>
<reference evidence="3" key="1">
    <citation type="submission" date="2021-05" db="EMBL/GenBank/DDBJ databases">
        <authorList>
            <person name="Alioto T."/>
            <person name="Alioto T."/>
            <person name="Gomez Garrido J."/>
        </authorList>
    </citation>
    <scope>NUCLEOTIDE SEQUENCE</scope>
</reference>
<keyword evidence="1" id="KW-0812">Transmembrane</keyword>
<feature type="chain" id="PRO_5036261845" description="Secreted protein" evidence="2">
    <location>
        <begin position="18"/>
        <end position="104"/>
    </location>
</feature>
<accession>A0A8D8R5A6</accession>
<name>A0A8D8R5A6_9HEMI</name>
<evidence type="ECO:0008006" key="4">
    <source>
        <dbReference type="Google" id="ProtNLM"/>
    </source>
</evidence>
<feature type="signal peptide" evidence="2">
    <location>
        <begin position="1"/>
        <end position="17"/>
    </location>
</feature>
<evidence type="ECO:0000256" key="2">
    <source>
        <dbReference type="SAM" id="SignalP"/>
    </source>
</evidence>
<sequence length="104" mass="12198">MSRSSLVLFCSFVCVCREYLRIYWNSSICAFTGSRVFAHLLELEYLRIYWNSSICAFTGTRVFAHLLELEYLRIYWNCVSSCLFALAMLYPVVRTPLVVARWTS</sequence>
<organism evidence="3">
    <name type="scientific">Cacopsylla melanoneura</name>
    <dbReference type="NCBI Taxonomy" id="428564"/>
    <lineage>
        <taxon>Eukaryota</taxon>
        <taxon>Metazoa</taxon>
        <taxon>Ecdysozoa</taxon>
        <taxon>Arthropoda</taxon>
        <taxon>Hexapoda</taxon>
        <taxon>Insecta</taxon>
        <taxon>Pterygota</taxon>
        <taxon>Neoptera</taxon>
        <taxon>Paraneoptera</taxon>
        <taxon>Hemiptera</taxon>
        <taxon>Sternorrhyncha</taxon>
        <taxon>Psylloidea</taxon>
        <taxon>Psyllidae</taxon>
        <taxon>Psyllinae</taxon>
        <taxon>Cacopsylla</taxon>
    </lineage>
</organism>
<dbReference type="AlphaFoldDB" id="A0A8D8R5A6"/>
<keyword evidence="2" id="KW-0732">Signal</keyword>
<evidence type="ECO:0000256" key="1">
    <source>
        <dbReference type="SAM" id="Phobius"/>
    </source>
</evidence>
<evidence type="ECO:0000313" key="3">
    <source>
        <dbReference type="EMBL" id="CAG6643981.1"/>
    </source>
</evidence>
<protein>
    <recommendedName>
        <fullName evidence="4">Secreted protein</fullName>
    </recommendedName>
</protein>
<keyword evidence="1" id="KW-0472">Membrane</keyword>
<dbReference type="EMBL" id="HBUF01130061">
    <property type="protein sequence ID" value="CAG6643979.1"/>
    <property type="molecule type" value="Transcribed_RNA"/>
</dbReference>
<feature type="transmembrane region" description="Helical" evidence="1">
    <location>
        <begin position="74"/>
        <end position="93"/>
    </location>
</feature>
<dbReference type="EMBL" id="HBUF01130063">
    <property type="protein sequence ID" value="CAG6643981.1"/>
    <property type="molecule type" value="Transcribed_RNA"/>
</dbReference>
<proteinExistence type="predicted"/>